<dbReference type="EMBL" id="AEPE02000006">
    <property type="protein sequence ID" value="EFZ35945.1"/>
    <property type="molecule type" value="Genomic_DNA"/>
</dbReference>
<name>E7RTD9_9BACT</name>
<feature type="compositionally biased region" description="Gly residues" evidence="1">
    <location>
        <begin position="32"/>
        <end position="48"/>
    </location>
</feature>
<dbReference type="STRING" id="28134.SAMN05444288_1155"/>
<feature type="region of interest" description="Disordered" evidence="1">
    <location>
        <begin position="25"/>
        <end position="69"/>
    </location>
</feature>
<dbReference type="AlphaFoldDB" id="E7RTD9"/>
<keyword evidence="3" id="KW-1185">Reference proteome</keyword>
<feature type="compositionally biased region" description="Acidic residues" evidence="1">
    <location>
        <begin position="56"/>
        <end position="69"/>
    </location>
</feature>
<dbReference type="HOGENOM" id="CLU_2772487_0_0_10"/>
<proteinExistence type="predicted"/>
<organism evidence="2 3">
    <name type="scientific">Hoylesella oralis ATCC 33269</name>
    <dbReference type="NCBI Taxonomy" id="873533"/>
    <lineage>
        <taxon>Bacteria</taxon>
        <taxon>Pseudomonadati</taxon>
        <taxon>Bacteroidota</taxon>
        <taxon>Bacteroidia</taxon>
        <taxon>Bacteroidales</taxon>
        <taxon>Prevotellaceae</taxon>
        <taxon>Hoylesella</taxon>
    </lineage>
</organism>
<reference evidence="2" key="1">
    <citation type="submission" date="2011-01" db="EMBL/GenBank/DDBJ databases">
        <authorList>
            <person name="Muzny D."/>
            <person name="Qin X."/>
            <person name="Buhay C."/>
            <person name="Dugan-Rocha S."/>
            <person name="Ding Y."/>
            <person name="Chen G."/>
            <person name="Hawes A."/>
            <person name="Holder M."/>
            <person name="Jhangiani S."/>
            <person name="Johnson A."/>
            <person name="Khan Z."/>
            <person name="Li Z."/>
            <person name="Liu W."/>
            <person name="Liu X."/>
            <person name="Perez L."/>
            <person name="Shen H."/>
            <person name="Wang Q."/>
            <person name="Watt J."/>
            <person name="Xi L."/>
            <person name="Xin Y."/>
            <person name="Zhou J."/>
            <person name="Deng J."/>
            <person name="Jiang H."/>
            <person name="Liu Y."/>
            <person name="Qu J."/>
            <person name="Song X.-Z."/>
            <person name="Zhang L."/>
            <person name="Villasana D."/>
            <person name="Johnson A."/>
            <person name="Liu J."/>
            <person name="Liyanage D."/>
            <person name="Lorensuhewa L."/>
            <person name="Robinson T."/>
            <person name="Song A."/>
            <person name="Song B.-B."/>
            <person name="Dinh H."/>
            <person name="Thornton R."/>
            <person name="Coyle M."/>
            <person name="Francisco L."/>
            <person name="Jackson L."/>
            <person name="Javaid M."/>
            <person name="Korchina V."/>
            <person name="Kovar C."/>
            <person name="Mata R."/>
            <person name="Mathew T."/>
            <person name="Ngo R."/>
            <person name="Nguyen L."/>
            <person name="Nguyen N."/>
            <person name="Okwuonu G."/>
            <person name="Ongeri F."/>
            <person name="Pham C."/>
            <person name="Simmons D."/>
            <person name="Wilczek-Boney K."/>
            <person name="Hale W."/>
            <person name="Jakkamsetti A."/>
            <person name="Pham P."/>
            <person name="Ruth R."/>
            <person name="San Lucas F."/>
            <person name="Warren J."/>
            <person name="Zhang J."/>
            <person name="Zhao Z."/>
            <person name="Zhou C."/>
            <person name="Zhu D."/>
            <person name="Lee S."/>
            <person name="Bess C."/>
            <person name="Blankenburg K."/>
            <person name="Forbes L."/>
            <person name="Fu Q."/>
            <person name="Gubbala S."/>
            <person name="Hirani K."/>
            <person name="Jayaseelan J.C."/>
            <person name="Lara F."/>
            <person name="Munidasa M."/>
            <person name="Palculict T."/>
            <person name="Patil S."/>
            <person name="Pu L.-L."/>
            <person name="Saada N."/>
            <person name="Tang L."/>
            <person name="Weissenberger G."/>
            <person name="Zhu Y."/>
            <person name="Hemphill L."/>
            <person name="Shang Y."/>
            <person name="Youmans B."/>
            <person name="Ayvaz T."/>
            <person name="Ross M."/>
            <person name="Santibanez J."/>
            <person name="Aqrawi P."/>
            <person name="Gross S."/>
            <person name="Joshi V."/>
            <person name="Fowler G."/>
            <person name="Nazareth L."/>
            <person name="Reid J."/>
            <person name="Worley K."/>
            <person name="Petrosino J."/>
            <person name="Highlander S."/>
            <person name="Gibbs R."/>
        </authorList>
    </citation>
    <scope>NUCLEOTIDE SEQUENCE [LARGE SCALE GENOMIC DNA]</scope>
    <source>
        <strain evidence="2">ATCC 33269</strain>
    </source>
</reference>
<sequence length="69" mass="7458">MESREYVKPIVESVEVKIEGEFICGSGNNQGTPGGGLKPGQPGQGGILKGAKENNLWDDEYDFSEEDVK</sequence>
<comment type="caution">
    <text evidence="2">The sequence shown here is derived from an EMBL/GenBank/DDBJ whole genome shotgun (WGS) entry which is preliminary data.</text>
</comment>
<protein>
    <submittedName>
        <fullName evidence="2">Uncharacterized protein</fullName>
    </submittedName>
</protein>
<dbReference type="RefSeq" id="WP_004370209.1">
    <property type="nucleotide sequence ID" value="NZ_GL833119.1"/>
</dbReference>
<gene>
    <name evidence="2" type="ORF">HMPREF0663_12012</name>
</gene>
<evidence type="ECO:0000313" key="3">
    <source>
        <dbReference type="Proteomes" id="UP000005580"/>
    </source>
</evidence>
<dbReference type="Proteomes" id="UP000005580">
    <property type="component" value="Unassembled WGS sequence"/>
</dbReference>
<evidence type="ECO:0000256" key="1">
    <source>
        <dbReference type="SAM" id="MobiDB-lite"/>
    </source>
</evidence>
<evidence type="ECO:0000313" key="2">
    <source>
        <dbReference type="EMBL" id="EFZ35945.1"/>
    </source>
</evidence>
<accession>E7RTD9</accession>